<dbReference type="InterPro" id="IPR017744">
    <property type="entry name" value="BcsG"/>
</dbReference>
<dbReference type="Pfam" id="PF11658">
    <property type="entry name" value="CBP_BcsG"/>
    <property type="match status" value="1"/>
</dbReference>
<evidence type="ECO:0000256" key="1">
    <source>
        <dbReference type="SAM" id="Phobius"/>
    </source>
</evidence>
<sequence>MGFWNLYFAAKLYLFSVGKLQPVWWMNLLFALALLVPIRNRWARIARRVLAVVVGVTLLYHEANVPPIGRVIEQLPALGSFTPRYMLELIGRVVPMSTVYVVVFVLVLYFLISRWVRITTFVLIALIAMPLWQGFGVLAAHAGASATVATAGGNPGAGAAGSSTGGSYDSQITSFRSAEAQRTVAFTPPKPAPADAQYDIIMIHVCSLSWDDLDVANQRTNPLFSRFDYVFTNFSGAASYSGPAAIRVLRATCGQESHRDLYSAAPAQCHLFADLAQLGFAPQALLNHNGQFDDFRGIVEREIGVPGVKLLPNDGLPVAMREFDNSPLVGDYDVLSRWYQQRVAAGGGPVALYYNTVTLHDGNRIPGNNMNSLQSFPLRLKTLLNDIDRLTDLVQQSGRKAVLVFVPEHGAALRGDPNQIAGMREIPTPRIIHLPVGVTLVGMPKPAAGAAHTTVSIDTPTSFLALAQLLSNLVANNPFAPNAPPLAQYAQNLPQTRMVGENESTLTLTTTNGYVIHTSDGVWVEGK</sequence>
<keyword evidence="3" id="KW-1185">Reference proteome</keyword>
<keyword evidence="1" id="KW-0472">Membrane</keyword>
<feature type="transmembrane region" description="Helical" evidence="1">
    <location>
        <begin position="118"/>
        <end position="140"/>
    </location>
</feature>
<organism evidence="2 3">
    <name type="scientific">Paraburkholderia caballeronis</name>
    <dbReference type="NCBI Taxonomy" id="416943"/>
    <lineage>
        <taxon>Bacteria</taxon>
        <taxon>Pseudomonadati</taxon>
        <taxon>Pseudomonadota</taxon>
        <taxon>Betaproteobacteria</taxon>
        <taxon>Burkholderiales</taxon>
        <taxon>Burkholderiaceae</taxon>
        <taxon>Paraburkholderia</taxon>
    </lineage>
</organism>
<name>A0A1H7LFB5_9BURK</name>
<accession>A0A1H7LFB5</accession>
<dbReference type="RefSeq" id="WP_090547839.1">
    <property type="nucleotide sequence ID" value="NZ_FNSR01000002.1"/>
</dbReference>
<keyword evidence="1" id="KW-0812">Transmembrane</keyword>
<evidence type="ECO:0000313" key="2">
    <source>
        <dbReference type="EMBL" id="SEK97047.1"/>
    </source>
</evidence>
<dbReference type="AlphaFoldDB" id="A0A1H7LFB5"/>
<feature type="transmembrane region" description="Helical" evidence="1">
    <location>
        <begin position="20"/>
        <end position="38"/>
    </location>
</feature>
<reference evidence="3" key="1">
    <citation type="submission" date="2016-10" db="EMBL/GenBank/DDBJ databases">
        <authorList>
            <person name="Varghese N."/>
            <person name="Submissions S."/>
        </authorList>
    </citation>
    <scope>NUCLEOTIDE SEQUENCE [LARGE SCALE GENOMIC DNA]</scope>
    <source>
        <strain evidence="3">LMG 26416</strain>
    </source>
</reference>
<protein>
    <submittedName>
        <fullName evidence="2">Cellulose synthase operon protein YhjU</fullName>
    </submittedName>
</protein>
<feature type="transmembrane region" description="Helical" evidence="1">
    <location>
        <begin position="89"/>
        <end position="111"/>
    </location>
</feature>
<dbReference type="OrthoDB" id="6965261at2"/>
<evidence type="ECO:0000313" key="3">
    <source>
        <dbReference type="Proteomes" id="UP000199120"/>
    </source>
</evidence>
<dbReference type="Proteomes" id="UP000199120">
    <property type="component" value="Unassembled WGS sequence"/>
</dbReference>
<keyword evidence="1" id="KW-1133">Transmembrane helix</keyword>
<dbReference type="NCBIfam" id="TIGR03368">
    <property type="entry name" value="cellulose_yhjU"/>
    <property type="match status" value="1"/>
</dbReference>
<dbReference type="STRING" id="416943.SAMN05445871_3866"/>
<gene>
    <name evidence="2" type="ORF">SAMN05192542_104312</name>
</gene>
<dbReference type="EMBL" id="FOAJ01000004">
    <property type="protein sequence ID" value="SEK97047.1"/>
    <property type="molecule type" value="Genomic_DNA"/>
</dbReference>
<proteinExistence type="predicted"/>
<feature type="transmembrane region" description="Helical" evidence="1">
    <location>
        <begin position="45"/>
        <end position="61"/>
    </location>
</feature>